<reference evidence="6 7" key="1">
    <citation type="submission" date="2018-11" db="EMBL/GenBank/DDBJ databases">
        <authorList>
            <consortium name="Pathogen Informatics"/>
        </authorList>
    </citation>
    <scope>NUCLEOTIDE SEQUENCE [LARGE SCALE GENOMIC DNA]</scope>
    <source>
        <strain evidence="6 7">Egypt</strain>
    </source>
</reference>
<gene>
    <name evidence="6" type="ORF">ECPE_LOCUS12187</name>
</gene>
<protein>
    <recommendedName>
        <fullName evidence="5">Nucleoside phosphorylase domain-containing protein</fullName>
    </recommendedName>
</protein>
<keyword evidence="7" id="KW-1185">Reference proteome</keyword>
<dbReference type="Gene3D" id="3.40.50.1580">
    <property type="entry name" value="Nucleoside phosphorylase domain"/>
    <property type="match status" value="1"/>
</dbReference>
<dbReference type="InterPro" id="IPR010044">
    <property type="entry name" value="MTAP"/>
</dbReference>
<organism evidence="6 7">
    <name type="scientific">Echinostoma caproni</name>
    <dbReference type="NCBI Taxonomy" id="27848"/>
    <lineage>
        <taxon>Eukaryota</taxon>
        <taxon>Metazoa</taxon>
        <taxon>Spiralia</taxon>
        <taxon>Lophotrochozoa</taxon>
        <taxon>Platyhelminthes</taxon>
        <taxon>Trematoda</taxon>
        <taxon>Digenea</taxon>
        <taxon>Plagiorchiida</taxon>
        <taxon>Echinostomata</taxon>
        <taxon>Echinostomatoidea</taxon>
        <taxon>Echinostomatidae</taxon>
        <taxon>Echinostoma</taxon>
    </lineage>
</organism>
<dbReference type="PANTHER" id="PTHR42679">
    <property type="entry name" value="S-METHYL-5'-THIOADENOSINE PHOSPHORYLASE"/>
    <property type="match status" value="1"/>
</dbReference>
<dbReference type="CDD" id="cd09010">
    <property type="entry name" value="MTAP_SsMTAPII_like_MTIP"/>
    <property type="match status" value="1"/>
</dbReference>
<evidence type="ECO:0000259" key="5">
    <source>
        <dbReference type="Pfam" id="PF01048"/>
    </source>
</evidence>
<dbReference type="GO" id="GO:0019509">
    <property type="term" value="P:L-methionine salvage from methylthioadenosine"/>
    <property type="evidence" value="ECO:0007669"/>
    <property type="project" value="TreeGrafter"/>
</dbReference>
<dbReference type="InterPro" id="IPR000845">
    <property type="entry name" value="Nucleoside_phosphorylase_d"/>
</dbReference>
<comment type="similarity">
    <text evidence="1">Belongs to the PNP/MTAP phosphorylase family.</text>
</comment>
<evidence type="ECO:0000313" key="6">
    <source>
        <dbReference type="EMBL" id="VDP89439.1"/>
    </source>
</evidence>
<dbReference type="SUPFAM" id="SSF53167">
    <property type="entry name" value="Purine and uridine phosphorylases"/>
    <property type="match status" value="1"/>
</dbReference>
<dbReference type="InterPro" id="IPR018099">
    <property type="entry name" value="Purine_phosphorylase-2_CS"/>
</dbReference>
<proteinExistence type="inferred from homology"/>
<accession>A0A3P8L436</accession>
<dbReference type="GO" id="GO:0017061">
    <property type="term" value="F:S-methyl-5-thioadenosine phosphorylase activity"/>
    <property type="evidence" value="ECO:0007669"/>
    <property type="project" value="InterPro"/>
</dbReference>
<keyword evidence="2" id="KW-0328">Glycosyltransferase</keyword>
<dbReference type="GO" id="GO:0005829">
    <property type="term" value="C:cytosol"/>
    <property type="evidence" value="ECO:0007669"/>
    <property type="project" value="TreeGrafter"/>
</dbReference>
<evidence type="ECO:0000313" key="7">
    <source>
        <dbReference type="Proteomes" id="UP000272942"/>
    </source>
</evidence>
<dbReference type="InterPro" id="IPR035994">
    <property type="entry name" value="Nucleoside_phosphorylase_sf"/>
</dbReference>
<dbReference type="EMBL" id="UZAN01052349">
    <property type="protein sequence ID" value="VDP89439.1"/>
    <property type="molecule type" value="Genomic_DNA"/>
</dbReference>
<dbReference type="Pfam" id="PF01048">
    <property type="entry name" value="PNP_UDP_1"/>
    <property type="match status" value="1"/>
</dbReference>
<dbReference type="PANTHER" id="PTHR42679:SF2">
    <property type="entry name" value="S-METHYL-5'-THIOADENOSINE PHOSPHORYLASE"/>
    <property type="match status" value="1"/>
</dbReference>
<keyword evidence="4" id="KW-0660">Purine salvage</keyword>
<evidence type="ECO:0000256" key="2">
    <source>
        <dbReference type="ARBA" id="ARBA00022676"/>
    </source>
</evidence>
<feature type="domain" description="Nucleoside phosphorylase" evidence="5">
    <location>
        <begin position="9"/>
        <end position="184"/>
    </location>
</feature>
<dbReference type="Proteomes" id="UP000272942">
    <property type="component" value="Unassembled WGS sequence"/>
</dbReference>
<evidence type="ECO:0000256" key="1">
    <source>
        <dbReference type="ARBA" id="ARBA00006751"/>
    </source>
</evidence>
<dbReference type="AlphaFoldDB" id="A0A3P8L436"/>
<dbReference type="OrthoDB" id="431409at2759"/>
<name>A0A3P8L436_9TREM</name>
<dbReference type="PROSITE" id="PS01240">
    <property type="entry name" value="PNP_MTAP_2"/>
    <property type="match status" value="1"/>
</dbReference>
<evidence type="ECO:0000256" key="4">
    <source>
        <dbReference type="ARBA" id="ARBA00022726"/>
    </source>
</evidence>
<evidence type="ECO:0000256" key="3">
    <source>
        <dbReference type="ARBA" id="ARBA00022679"/>
    </source>
</evidence>
<dbReference type="GO" id="GO:0006166">
    <property type="term" value="P:purine ribonucleoside salvage"/>
    <property type="evidence" value="ECO:0007669"/>
    <property type="project" value="UniProtKB-KW"/>
</dbReference>
<keyword evidence="3" id="KW-0808">Transferase</keyword>
<sequence>MFGSPSDVLIEGTIEGIPCVVLARHGRNHSITPCNVNYRANIWALKKLGCTHVIASSACGGLQKYTRPGDFLILDQFYDRTFGRDQSFYAGRKPCLEGVMHVPMGQPFCEETRKVKSAHPCVHTRGSGLTINGPRFSSRCESKIHQSWGIDVVNMTLVPEVVLAREAGLSYANMSIVTDYDSWKTDVEQVCVLRSPSVVFLSCLLPVISLLSITDEILHSMCIGSGSYLFSLRPVLRKHYALNKSQYNNPYNRRRFIACKCTGYC</sequence>